<keyword evidence="5" id="KW-0804">Transcription</keyword>
<keyword evidence="9" id="KW-1185">Reference proteome</keyword>
<accession>A0A7X5ZZC9</accession>
<keyword evidence="4" id="KW-0238">DNA-binding</keyword>
<dbReference type="Gene3D" id="1.10.10.10">
    <property type="entry name" value="Winged helix-like DNA-binding domain superfamily/Winged helix DNA-binding domain"/>
    <property type="match status" value="1"/>
</dbReference>
<dbReference type="Pfam" id="PF04542">
    <property type="entry name" value="Sigma70_r2"/>
    <property type="match status" value="1"/>
</dbReference>
<feature type="domain" description="RNA polymerase sigma-70 region 2" evidence="6">
    <location>
        <begin position="13"/>
        <end position="76"/>
    </location>
</feature>
<dbReference type="InterPro" id="IPR039425">
    <property type="entry name" value="RNA_pol_sigma-70-like"/>
</dbReference>
<evidence type="ECO:0000256" key="5">
    <source>
        <dbReference type="ARBA" id="ARBA00023163"/>
    </source>
</evidence>
<dbReference type="InterPro" id="IPR013324">
    <property type="entry name" value="RNA_pol_sigma_r3/r4-like"/>
</dbReference>
<dbReference type="RefSeq" id="WP_167203699.1">
    <property type="nucleotide sequence ID" value="NZ_JAASRO010000001.1"/>
</dbReference>
<evidence type="ECO:0000313" key="8">
    <source>
        <dbReference type="EMBL" id="NIK54964.1"/>
    </source>
</evidence>
<evidence type="ECO:0000259" key="6">
    <source>
        <dbReference type="Pfam" id="PF04542"/>
    </source>
</evidence>
<dbReference type="PANTHER" id="PTHR43133">
    <property type="entry name" value="RNA POLYMERASE ECF-TYPE SIGMA FACTO"/>
    <property type="match status" value="1"/>
</dbReference>
<evidence type="ECO:0000256" key="3">
    <source>
        <dbReference type="ARBA" id="ARBA00023082"/>
    </source>
</evidence>
<dbReference type="SUPFAM" id="SSF88659">
    <property type="entry name" value="Sigma3 and sigma4 domains of RNA polymerase sigma factors"/>
    <property type="match status" value="1"/>
</dbReference>
<dbReference type="InterPro" id="IPR007627">
    <property type="entry name" value="RNA_pol_sigma70_r2"/>
</dbReference>
<gene>
    <name evidence="8" type="ORF">BJY22_000681</name>
</gene>
<proteinExistence type="inferred from homology"/>
<sequence>MTVTTSGLSFDELVRTSERRLLRLGLMLTGSVHSAEDLVQTVFARAHRRWSRIVELDHPEAYLRTMVVNEFLSWRRLLKSREITLAEPVEEPSGEDIGARQAQRDATWRLLARLPRQQRAVLVLRYYEDLSDSEIAELLGIAPGTVRSNAARGLAALRDNLSAEEN</sequence>
<dbReference type="GO" id="GO:0006352">
    <property type="term" value="P:DNA-templated transcription initiation"/>
    <property type="evidence" value="ECO:0007669"/>
    <property type="project" value="InterPro"/>
</dbReference>
<dbReference type="GO" id="GO:0016987">
    <property type="term" value="F:sigma factor activity"/>
    <property type="evidence" value="ECO:0007669"/>
    <property type="project" value="UniProtKB-KW"/>
</dbReference>
<dbReference type="InterPro" id="IPR036388">
    <property type="entry name" value="WH-like_DNA-bd_sf"/>
</dbReference>
<dbReference type="InterPro" id="IPR013249">
    <property type="entry name" value="RNA_pol_sigma70_r4_t2"/>
</dbReference>
<reference evidence="8 9" key="1">
    <citation type="submission" date="2020-03" db="EMBL/GenBank/DDBJ databases">
        <title>Sequencing the genomes of 1000 actinobacteria strains.</title>
        <authorList>
            <person name="Klenk H.-P."/>
        </authorList>
    </citation>
    <scope>NUCLEOTIDE SEQUENCE [LARGE SCALE GENOMIC DNA]</scope>
    <source>
        <strain evidence="8 9">DSM 45490</strain>
    </source>
</reference>
<dbReference type="Pfam" id="PF08281">
    <property type="entry name" value="Sigma70_r4_2"/>
    <property type="match status" value="1"/>
</dbReference>
<comment type="similarity">
    <text evidence="1">Belongs to the sigma-70 factor family. ECF subfamily.</text>
</comment>
<evidence type="ECO:0000259" key="7">
    <source>
        <dbReference type="Pfam" id="PF08281"/>
    </source>
</evidence>
<dbReference type="InterPro" id="IPR014284">
    <property type="entry name" value="RNA_pol_sigma-70_dom"/>
</dbReference>
<organism evidence="8 9">
    <name type="scientific">Kribbella shirazensis</name>
    <dbReference type="NCBI Taxonomy" id="1105143"/>
    <lineage>
        <taxon>Bacteria</taxon>
        <taxon>Bacillati</taxon>
        <taxon>Actinomycetota</taxon>
        <taxon>Actinomycetes</taxon>
        <taxon>Propionibacteriales</taxon>
        <taxon>Kribbellaceae</taxon>
        <taxon>Kribbella</taxon>
    </lineage>
</organism>
<dbReference type="NCBIfam" id="TIGR02983">
    <property type="entry name" value="SigE-fam_strep"/>
    <property type="match status" value="1"/>
</dbReference>
<keyword evidence="2" id="KW-0805">Transcription regulation</keyword>
<evidence type="ECO:0000256" key="2">
    <source>
        <dbReference type="ARBA" id="ARBA00023015"/>
    </source>
</evidence>
<dbReference type="InterPro" id="IPR013325">
    <property type="entry name" value="RNA_pol_sigma_r2"/>
</dbReference>
<comment type="caution">
    <text evidence="8">The sequence shown here is derived from an EMBL/GenBank/DDBJ whole genome shotgun (WGS) entry which is preliminary data.</text>
</comment>
<evidence type="ECO:0000256" key="4">
    <source>
        <dbReference type="ARBA" id="ARBA00023125"/>
    </source>
</evidence>
<dbReference type="AlphaFoldDB" id="A0A7X5ZZC9"/>
<dbReference type="NCBIfam" id="TIGR02937">
    <property type="entry name" value="sigma70-ECF"/>
    <property type="match status" value="1"/>
</dbReference>
<dbReference type="InterPro" id="IPR014325">
    <property type="entry name" value="RNA_pol_sigma-E_actinobac"/>
</dbReference>
<feature type="domain" description="RNA polymerase sigma factor 70 region 4 type 2" evidence="7">
    <location>
        <begin position="106"/>
        <end position="157"/>
    </location>
</feature>
<name>A0A7X5ZZC9_9ACTN</name>
<dbReference type="EMBL" id="JAASRO010000001">
    <property type="protein sequence ID" value="NIK54964.1"/>
    <property type="molecule type" value="Genomic_DNA"/>
</dbReference>
<evidence type="ECO:0000256" key="1">
    <source>
        <dbReference type="ARBA" id="ARBA00010641"/>
    </source>
</evidence>
<dbReference type="Proteomes" id="UP000555407">
    <property type="component" value="Unassembled WGS sequence"/>
</dbReference>
<keyword evidence="3" id="KW-0731">Sigma factor</keyword>
<dbReference type="PANTHER" id="PTHR43133:SF50">
    <property type="entry name" value="ECF RNA POLYMERASE SIGMA FACTOR SIGM"/>
    <property type="match status" value="1"/>
</dbReference>
<evidence type="ECO:0000313" key="9">
    <source>
        <dbReference type="Proteomes" id="UP000555407"/>
    </source>
</evidence>
<dbReference type="CDD" id="cd06171">
    <property type="entry name" value="Sigma70_r4"/>
    <property type="match status" value="1"/>
</dbReference>
<dbReference type="Gene3D" id="1.10.1740.10">
    <property type="match status" value="1"/>
</dbReference>
<protein>
    <submittedName>
        <fullName evidence="8">RNA polymerase sigma-70 factor (Sigma-E family)</fullName>
    </submittedName>
</protein>
<dbReference type="GO" id="GO:0003677">
    <property type="term" value="F:DNA binding"/>
    <property type="evidence" value="ECO:0007669"/>
    <property type="project" value="UniProtKB-KW"/>
</dbReference>
<dbReference type="SUPFAM" id="SSF88946">
    <property type="entry name" value="Sigma2 domain of RNA polymerase sigma factors"/>
    <property type="match status" value="1"/>
</dbReference>